<keyword evidence="3 8" id="KW-1134">Transmembrane beta strand</keyword>
<comment type="caution">
    <text evidence="13">The sequence shown here is derived from an EMBL/GenBank/DDBJ whole genome shotgun (WGS) entry which is preliminary data.</text>
</comment>
<feature type="domain" description="TonB-dependent receptor plug" evidence="12">
    <location>
        <begin position="37"/>
        <end position="141"/>
    </location>
</feature>
<dbReference type="InterPro" id="IPR012910">
    <property type="entry name" value="Plug_dom"/>
</dbReference>
<comment type="subcellular location">
    <subcellularLocation>
        <location evidence="1 8">Cell outer membrane</location>
        <topology evidence="1 8">Multi-pass membrane protein</topology>
    </subcellularLocation>
</comment>
<feature type="domain" description="TonB-dependent receptor-like beta-barrel" evidence="11">
    <location>
        <begin position="199"/>
        <end position="619"/>
    </location>
</feature>
<dbReference type="RefSeq" id="WP_127787582.1">
    <property type="nucleotide sequence ID" value="NZ_SACL01000003.1"/>
</dbReference>
<dbReference type="OrthoDB" id="99480at2"/>
<dbReference type="EMBL" id="SACL01000003">
    <property type="protein sequence ID" value="RVT96935.1"/>
    <property type="molecule type" value="Genomic_DNA"/>
</dbReference>
<keyword evidence="2 8" id="KW-0813">Transport</keyword>
<accession>A0A437MH64</accession>
<dbReference type="InterPro" id="IPR037066">
    <property type="entry name" value="Plug_dom_sf"/>
</dbReference>
<keyword evidence="10" id="KW-0732">Signal</keyword>
<evidence type="ECO:0000256" key="10">
    <source>
        <dbReference type="SAM" id="SignalP"/>
    </source>
</evidence>
<dbReference type="Pfam" id="PF07715">
    <property type="entry name" value="Plug"/>
    <property type="match status" value="1"/>
</dbReference>
<protein>
    <submittedName>
        <fullName evidence="13">TonB-dependent receptor</fullName>
    </submittedName>
</protein>
<dbReference type="PANTHER" id="PTHR30069">
    <property type="entry name" value="TONB-DEPENDENT OUTER MEMBRANE RECEPTOR"/>
    <property type="match status" value="1"/>
</dbReference>
<comment type="similarity">
    <text evidence="8 9">Belongs to the TonB-dependent receptor family.</text>
</comment>
<evidence type="ECO:0000256" key="1">
    <source>
        <dbReference type="ARBA" id="ARBA00004571"/>
    </source>
</evidence>
<evidence type="ECO:0000256" key="6">
    <source>
        <dbReference type="ARBA" id="ARBA00023136"/>
    </source>
</evidence>
<dbReference type="AlphaFoldDB" id="A0A437MH64"/>
<reference evidence="13 14" key="1">
    <citation type="submission" date="2019-01" db="EMBL/GenBank/DDBJ databases">
        <authorList>
            <person name="Chen W.-M."/>
        </authorList>
    </citation>
    <scope>NUCLEOTIDE SEQUENCE [LARGE SCALE GENOMIC DNA]</scope>
    <source>
        <strain evidence="13 14">CCP-6</strain>
    </source>
</reference>
<dbReference type="Gene3D" id="2.40.170.20">
    <property type="entry name" value="TonB-dependent receptor, beta-barrel domain"/>
    <property type="match status" value="1"/>
</dbReference>
<evidence type="ECO:0000256" key="5">
    <source>
        <dbReference type="ARBA" id="ARBA00023077"/>
    </source>
</evidence>
<dbReference type="SUPFAM" id="SSF56935">
    <property type="entry name" value="Porins"/>
    <property type="match status" value="1"/>
</dbReference>
<evidence type="ECO:0000313" key="14">
    <source>
        <dbReference type="Proteomes" id="UP000282957"/>
    </source>
</evidence>
<keyword evidence="4 8" id="KW-0812">Transmembrane</keyword>
<evidence type="ECO:0000256" key="4">
    <source>
        <dbReference type="ARBA" id="ARBA00022692"/>
    </source>
</evidence>
<name>A0A437MH64_9PROT</name>
<evidence type="ECO:0000256" key="3">
    <source>
        <dbReference type="ARBA" id="ARBA00022452"/>
    </source>
</evidence>
<evidence type="ECO:0000256" key="7">
    <source>
        <dbReference type="ARBA" id="ARBA00023237"/>
    </source>
</evidence>
<keyword evidence="7 8" id="KW-0998">Cell outer membrane</keyword>
<evidence type="ECO:0000259" key="11">
    <source>
        <dbReference type="Pfam" id="PF00593"/>
    </source>
</evidence>
<proteinExistence type="inferred from homology"/>
<dbReference type="PANTHER" id="PTHR30069:SF36">
    <property type="entry name" value="BLL6948 PROTEIN"/>
    <property type="match status" value="1"/>
</dbReference>
<evidence type="ECO:0000313" key="13">
    <source>
        <dbReference type="EMBL" id="RVT96935.1"/>
    </source>
</evidence>
<evidence type="ECO:0000256" key="9">
    <source>
        <dbReference type="RuleBase" id="RU003357"/>
    </source>
</evidence>
<dbReference type="InterPro" id="IPR039426">
    <property type="entry name" value="TonB-dep_rcpt-like"/>
</dbReference>
<evidence type="ECO:0000259" key="12">
    <source>
        <dbReference type="Pfam" id="PF07715"/>
    </source>
</evidence>
<dbReference type="PROSITE" id="PS52016">
    <property type="entry name" value="TONB_DEPENDENT_REC_3"/>
    <property type="match status" value="1"/>
</dbReference>
<keyword evidence="5 9" id="KW-0798">TonB box</keyword>
<organism evidence="13 14">
    <name type="scientific">Rhodovarius crocodyli</name>
    <dbReference type="NCBI Taxonomy" id="1979269"/>
    <lineage>
        <taxon>Bacteria</taxon>
        <taxon>Pseudomonadati</taxon>
        <taxon>Pseudomonadota</taxon>
        <taxon>Alphaproteobacteria</taxon>
        <taxon>Acetobacterales</taxon>
        <taxon>Roseomonadaceae</taxon>
        <taxon>Rhodovarius</taxon>
    </lineage>
</organism>
<dbReference type="Pfam" id="PF00593">
    <property type="entry name" value="TonB_dep_Rec_b-barrel"/>
    <property type="match status" value="1"/>
</dbReference>
<dbReference type="Gene3D" id="2.170.130.10">
    <property type="entry name" value="TonB-dependent receptor, plug domain"/>
    <property type="match status" value="1"/>
</dbReference>
<keyword evidence="13" id="KW-0675">Receptor</keyword>
<dbReference type="Proteomes" id="UP000282957">
    <property type="component" value="Unassembled WGS sequence"/>
</dbReference>
<feature type="signal peptide" evidence="10">
    <location>
        <begin position="1"/>
        <end position="17"/>
    </location>
</feature>
<gene>
    <name evidence="13" type="ORF">EOD42_11075</name>
</gene>
<evidence type="ECO:0000256" key="8">
    <source>
        <dbReference type="PROSITE-ProRule" id="PRU01360"/>
    </source>
</evidence>
<dbReference type="GO" id="GO:0044718">
    <property type="term" value="P:siderophore transmembrane transport"/>
    <property type="evidence" value="ECO:0007669"/>
    <property type="project" value="TreeGrafter"/>
</dbReference>
<dbReference type="InterPro" id="IPR036942">
    <property type="entry name" value="Beta-barrel_TonB_sf"/>
</dbReference>
<feature type="chain" id="PRO_5019353874" evidence="10">
    <location>
        <begin position="18"/>
        <end position="664"/>
    </location>
</feature>
<evidence type="ECO:0000256" key="2">
    <source>
        <dbReference type="ARBA" id="ARBA00022448"/>
    </source>
</evidence>
<dbReference type="InterPro" id="IPR000531">
    <property type="entry name" value="Beta-barrel_TonB"/>
</dbReference>
<keyword evidence="14" id="KW-1185">Reference proteome</keyword>
<keyword evidence="6 8" id="KW-0472">Membrane</keyword>
<dbReference type="GO" id="GO:0009279">
    <property type="term" value="C:cell outer membrane"/>
    <property type="evidence" value="ECO:0007669"/>
    <property type="project" value="UniProtKB-SubCell"/>
</dbReference>
<sequence>MRLAATLLLLLPLPALAQELPALDVVAAPPLSATEREVERDELLARPVARVGELLEAAPGLIVTQHSGEGKANQYFLRGFNLDHGTDLAISVDGMPVNMPTHGHGQGYADLNFLIPEALAGLSVRKGPFAAEHGDFATAGALRLGLADTLRPFAQASYGSYGYWRGVAGGSMRLGEGNLLGMVEAAGNQGPWQRGEHLHRLNALLRYSRGTEDDGLTVTAMAYAGRWTSTDQIPERAAIGRYGTLDPSDGGNAQRYSLSARWARSGEWGTTAVSAYAIHSRLNLWNNFTYALDDPERGDQFRQSDRRWVMGFDARHSLPTTLAGLPLTLRAGIQGRYDDIALGLFRTQERAWLSTVRADRVREGTAGLWADATLTALPWLRLTAGLRGDVTGGRVRSDLAANSGTAQQAMLSPKLGLVLGPFLRTEFFAQAGTGFHSNDLRGATIIVAPGDRISPMSRVPVLVRARGVEIGLRSRPAEGLELTLSGFLLTLGSEILFVGDAGTTEAGRPSRRLGVEATARWQPTPWLALDGEIAATQARFTDTDPAGNRIPGAPALIATAGIRLGREQGWFAGARLRHFGERPLVEDNSTRSRATTLVNGRVGYAFGNGVRAQLDGLNLLNARGSQIEYFYTSRLPGEPTGGVAGRHLHPAEPLSLRLTVTVPL</sequence>
<dbReference type="GO" id="GO:0015344">
    <property type="term" value="F:siderophore uptake transmembrane transporter activity"/>
    <property type="evidence" value="ECO:0007669"/>
    <property type="project" value="TreeGrafter"/>
</dbReference>